<accession>A0A817SU03</accession>
<feature type="region of interest" description="Disordered" evidence="1">
    <location>
        <begin position="179"/>
        <end position="251"/>
    </location>
</feature>
<comment type="caution">
    <text evidence="2">The sequence shown here is derived from an EMBL/GenBank/DDBJ whole genome shotgun (WGS) entry which is preliminary data.</text>
</comment>
<proteinExistence type="predicted"/>
<evidence type="ECO:0000313" key="3">
    <source>
        <dbReference type="Proteomes" id="UP000663825"/>
    </source>
</evidence>
<reference evidence="2" key="1">
    <citation type="submission" date="2021-02" db="EMBL/GenBank/DDBJ databases">
        <authorList>
            <person name="Nowell W R."/>
        </authorList>
    </citation>
    <scope>NUCLEOTIDE SEQUENCE</scope>
</reference>
<feature type="compositionally biased region" description="Low complexity" evidence="1">
    <location>
        <begin position="203"/>
        <end position="242"/>
    </location>
</feature>
<dbReference type="Proteomes" id="UP000663825">
    <property type="component" value="Unassembled WGS sequence"/>
</dbReference>
<name>A0A817SU03_9BILA</name>
<sequence length="326" mass="36270">MSFNWSASSNPLFTGIKPATTNSFADALKRLAEHVEQKNKIDASNGGTSSLVQLSTDFSNRMIPCHVNNSTLPEETLRLCTQYVHEAERREDIRRRYLRTYGTPHNSNINTPPLSRRPDVTDPYRFMAPHLSSLLHPSAYLQLLAQQTKISQTSQFLLPTINKADVTPRIPIQEKIQKRLSEQPSEISKPKLKLFRPYDLDDSPTSKSHQTSPSSPSATTNKKSTSSPLSCSNSNSTISDESQTTTPSGKEKQLFNSLGLVQQSTDLIPETSPQSIAIGEDATSMDDNILSHTKDSSSLSITYKRKSVFSSNRKQSKINKINNTVE</sequence>
<dbReference type="EMBL" id="CAJNXB010003296">
    <property type="protein sequence ID" value="CAF3305069.1"/>
    <property type="molecule type" value="Genomic_DNA"/>
</dbReference>
<organism evidence="2 3">
    <name type="scientific">Rotaria socialis</name>
    <dbReference type="NCBI Taxonomy" id="392032"/>
    <lineage>
        <taxon>Eukaryota</taxon>
        <taxon>Metazoa</taxon>
        <taxon>Spiralia</taxon>
        <taxon>Gnathifera</taxon>
        <taxon>Rotifera</taxon>
        <taxon>Eurotatoria</taxon>
        <taxon>Bdelloidea</taxon>
        <taxon>Philodinida</taxon>
        <taxon>Philodinidae</taxon>
        <taxon>Rotaria</taxon>
    </lineage>
</organism>
<evidence type="ECO:0000313" key="2">
    <source>
        <dbReference type="EMBL" id="CAF3305069.1"/>
    </source>
</evidence>
<dbReference type="AlphaFoldDB" id="A0A817SU03"/>
<gene>
    <name evidence="2" type="ORF">TIS948_LOCUS18710</name>
</gene>
<dbReference type="OrthoDB" id="10024415at2759"/>
<protein>
    <submittedName>
        <fullName evidence="2">Uncharacterized protein</fullName>
    </submittedName>
</protein>
<evidence type="ECO:0000256" key="1">
    <source>
        <dbReference type="SAM" id="MobiDB-lite"/>
    </source>
</evidence>